<dbReference type="InterPro" id="IPR033655">
    <property type="entry name" value="TGS_RelA/SpoT"/>
</dbReference>
<dbReference type="RefSeq" id="WP_210680438.1">
    <property type="nucleotide sequence ID" value="NZ_JAGMWN010000001.1"/>
</dbReference>
<dbReference type="PROSITE" id="PS51671">
    <property type="entry name" value="ACT"/>
    <property type="match status" value="1"/>
</dbReference>
<dbReference type="FunFam" id="3.30.460.10:FF:000001">
    <property type="entry name" value="GTP pyrophosphokinase RelA"/>
    <property type="match status" value="1"/>
</dbReference>
<dbReference type="PROSITE" id="PS51880">
    <property type="entry name" value="TGS"/>
    <property type="match status" value="1"/>
</dbReference>
<dbReference type="NCBIfam" id="TIGR00691">
    <property type="entry name" value="spoT_relA"/>
    <property type="match status" value="1"/>
</dbReference>
<evidence type="ECO:0000256" key="4">
    <source>
        <dbReference type="ARBA" id="ARBA00032407"/>
    </source>
</evidence>
<evidence type="ECO:0000256" key="7">
    <source>
        <dbReference type="SAM" id="MobiDB-lite"/>
    </source>
</evidence>
<dbReference type="CDD" id="cd05399">
    <property type="entry name" value="NT_Rel-Spo_like"/>
    <property type="match status" value="1"/>
</dbReference>
<dbReference type="GO" id="GO:0008728">
    <property type="term" value="F:GTP diphosphokinase activity"/>
    <property type="evidence" value="ECO:0007669"/>
    <property type="project" value="UniProtKB-EC"/>
</dbReference>
<dbReference type="Pfam" id="PF13291">
    <property type="entry name" value="ACT_4"/>
    <property type="match status" value="1"/>
</dbReference>
<dbReference type="GO" id="GO:0015949">
    <property type="term" value="P:nucleobase-containing small molecule interconversion"/>
    <property type="evidence" value="ECO:0007669"/>
    <property type="project" value="UniProtKB-ARBA"/>
</dbReference>
<dbReference type="Gene3D" id="3.30.460.10">
    <property type="entry name" value="Beta Polymerase, domain 2"/>
    <property type="match status" value="1"/>
</dbReference>
<feature type="domain" description="HD" evidence="9">
    <location>
        <begin position="45"/>
        <end position="144"/>
    </location>
</feature>
<evidence type="ECO:0000259" key="10">
    <source>
        <dbReference type="PROSITE" id="PS51880"/>
    </source>
</evidence>
<dbReference type="Gene3D" id="1.10.3210.10">
    <property type="entry name" value="Hypothetical protein af1432"/>
    <property type="match status" value="1"/>
</dbReference>
<dbReference type="SUPFAM" id="SSF81301">
    <property type="entry name" value="Nucleotidyltransferase"/>
    <property type="match status" value="1"/>
</dbReference>
<dbReference type="InterPro" id="IPR043519">
    <property type="entry name" value="NT_sf"/>
</dbReference>
<dbReference type="GO" id="GO:0015969">
    <property type="term" value="P:guanosine tetraphosphate metabolic process"/>
    <property type="evidence" value="ECO:0007669"/>
    <property type="project" value="InterPro"/>
</dbReference>
<dbReference type="InterPro" id="IPR012676">
    <property type="entry name" value="TGS-like"/>
</dbReference>
<dbReference type="CDD" id="cd01668">
    <property type="entry name" value="TGS_RSH"/>
    <property type="match status" value="1"/>
</dbReference>
<dbReference type="EMBL" id="JAGMWN010000001">
    <property type="protein sequence ID" value="MBP5855872.1"/>
    <property type="molecule type" value="Genomic_DNA"/>
</dbReference>
<dbReference type="PANTHER" id="PTHR21262">
    <property type="entry name" value="GUANOSINE-3',5'-BIS DIPHOSPHATE 3'-PYROPHOSPHOHYDROLASE"/>
    <property type="match status" value="1"/>
</dbReference>
<dbReference type="PROSITE" id="PS51831">
    <property type="entry name" value="HD"/>
    <property type="match status" value="1"/>
</dbReference>
<evidence type="ECO:0000256" key="1">
    <source>
        <dbReference type="ARBA" id="ARBA00013251"/>
    </source>
</evidence>
<comment type="similarity">
    <text evidence="6">Belongs to the relA/spoT family.</text>
</comment>
<dbReference type="SMART" id="SM00954">
    <property type="entry name" value="RelA_SpoT"/>
    <property type="match status" value="1"/>
</dbReference>
<dbReference type="FunFam" id="3.10.20.30:FF:000002">
    <property type="entry name" value="GTP pyrophosphokinase (RelA/SpoT)"/>
    <property type="match status" value="1"/>
</dbReference>
<comment type="catalytic activity">
    <reaction evidence="5">
        <text>GTP + ATP = guanosine 3'-diphosphate 5'-triphosphate + AMP</text>
        <dbReference type="Rhea" id="RHEA:22088"/>
        <dbReference type="ChEBI" id="CHEBI:30616"/>
        <dbReference type="ChEBI" id="CHEBI:37565"/>
        <dbReference type="ChEBI" id="CHEBI:142410"/>
        <dbReference type="ChEBI" id="CHEBI:456215"/>
        <dbReference type="EC" id="2.7.6.5"/>
    </reaction>
</comment>
<dbReference type="Pfam" id="PF02824">
    <property type="entry name" value="TGS"/>
    <property type="match status" value="1"/>
</dbReference>
<dbReference type="CDD" id="cd00077">
    <property type="entry name" value="HDc"/>
    <property type="match status" value="1"/>
</dbReference>
<comment type="function">
    <text evidence="6">In eubacteria ppGpp (guanosine 3'-diphosphate 5'-diphosphate) is a mediator of the stringent response that coordinates a variety of cellular activities in response to changes in nutritional abundance.</text>
</comment>
<comment type="caution">
    <text evidence="11">The sequence shown here is derived from an EMBL/GenBank/DDBJ whole genome shotgun (WGS) entry which is preliminary data.</text>
</comment>
<keyword evidence="12" id="KW-1185">Reference proteome</keyword>
<sequence>MLRQYELVERVKTYEPGADEDALNRAYVFTMRAHGTQKRASGDPYFSHPVEVAGLLSEKRLDSASIITGLLHDTVEDTETTVAQIGDLFGPEISGLVDGVTKLSQLELQSDRSKQAENFRKLVLAMSQDIRVLVVKLADRLHNMRTLHFIKASEKRRRIARETMDIYVPLAERIGIRDWKEELEDLAFQELNPDARASIIKRLAFLRERGGDLIGRVRVTLAELIEKESVAAEVSGREKSPYSIWRKMQRQNVGFEQLSDIMAFRVIVDTVADCYRVLGVIHARYSSVPGRFKDYISLPKPNGYRSLHTGVIGPENQRIEIQIRTREMHEVAELGVAAHWRYKDSGKSRSAPSTEGRQYRWLRELLEILENAAGPEDFLEHTKMEMFSDQVFVFSPKGDLFALPRGSTPVDFAYAVHTDIGDRCTAARVNGRIMPLRTQLRNGDQVEVVTSKAQTPSPAWESFVVTGKARACIRRFIRSQQREQYLRLGREIVEKIFHQFHYELTEKALKGVLKRFRVDSVEDLHVAVGEGRVTGREVLYAVYPGAKDQQQPQRKVKPKGGGADGMTREDRGSTVPLRGLIPNMAIHYAKCCHPLPGDRIVGIVTTGKGVTIHTVDCPTLESFSDMPERWLDVGWETGEGTNSFVGRISAVLSNEPGALAALTSVIGRDGGNITNLKFIDRSEDFFGLLVDIEVHDVRQLNNIIAALRASVLVNSVERAQSG</sequence>
<evidence type="ECO:0000256" key="2">
    <source>
        <dbReference type="ARBA" id="ARBA00014315"/>
    </source>
</evidence>
<accession>A0A8J7RWB4</accession>
<name>A0A8J7RWB4_9PROT</name>
<dbReference type="Gene3D" id="3.30.70.260">
    <property type="match status" value="1"/>
</dbReference>
<feature type="domain" description="TGS" evidence="10">
    <location>
        <begin position="385"/>
        <end position="450"/>
    </location>
</feature>
<dbReference type="InterPro" id="IPR012675">
    <property type="entry name" value="Beta-grasp_dom_sf"/>
</dbReference>
<dbReference type="SUPFAM" id="SSF81271">
    <property type="entry name" value="TGS-like"/>
    <property type="match status" value="1"/>
</dbReference>
<dbReference type="EC" id="2.7.6.5" evidence="1"/>
<dbReference type="PANTHER" id="PTHR21262:SF36">
    <property type="entry name" value="BIFUNCTIONAL (P)PPGPP SYNTHASE_HYDROLASE SPOT"/>
    <property type="match status" value="1"/>
</dbReference>
<dbReference type="InterPro" id="IPR002912">
    <property type="entry name" value="ACT_dom"/>
</dbReference>
<dbReference type="InterPro" id="IPR004095">
    <property type="entry name" value="TGS"/>
</dbReference>
<dbReference type="Pfam" id="PF19296">
    <property type="entry name" value="RelA_AH_RIS"/>
    <property type="match status" value="1"/>
</dbReference>
<dbReference type="FunFam" id="1.10.3210.10:FF:000001">
    <property type="entry name" value="GTP pyrophosphokinase RelA"/>
    <property type="match status" value="1"/>
</dbReference>
<dbReference type="InterPro" id="IPR003607">
    <property type="entry name" value="HD/PDEase_dom"/>
</dbReference>
<reference evidence="11" key="1">
    <citation type="submission" date="2021-04" db="EMBL/GenBank/DDBJ databases">
        <authorList>
            <person name="Zhang D.-C."/>
        </authorList>
    </citation>
    <scope>NUCLEOTIDE SEQUENCE</scope>
    <source>
        <strain evidence="11">CGMCC 1.15697</strain>
    </source>
</reference>
<dbReference type="SUPFAM" id="SSF55021">
    <property type="entry name" value="ACT-like"/>
    <property type="match status" value="1"/>
</dbReference>
<evidence type="ECO:0000256" key="3">
    <source>
        <dbReference type="ARBA" id="ARBA00029754"/>
    </source>
</evidence>
<dbReference type="InterPro" id="IPR045865">
    <property type="entry name" value="ACT-like_dom_sf"/>
</dbReference>
<dbReference type="Pfam" id="PF04607">
    <property type="entry name" value="RelA_SpoT"/>
    <property type="match status" value="1"/>
</dbReference>
<dbReference type="Proteomes" id="UP000672602">
    <property type="component" value="Unassembled WGS sequence"/>
</dbReference>
<dbReference type="SMART" id="SM00471">
    <property type="entry name" value="HDc"/>
    <property type="match status" value="1"/>
</dbReference>
<dbReference type="CDD" id="cd04876">
    <property type="entry name" value="ACT_RelA-SpoT"/>
    <property type="match status" value="1"/>
</dbReference>
<protein>
    <recommendedName>
        <fullName evidence="2">GTP pyrophosphokinase rsh</fullName>
        <ecNumber evidence="1">2.7.6.5</ecNumber>
    </recommendedName>
    <alternativeName>
        <fullName evidence="4">(p)ppGpp synthase</fullName>
    </alternativeName>
    <alternativeName>
        <fullName evidence="3">ATP:GTP 3'-pyrophosphotransferase</fullName>
    </alternativeName>
</protein>
<dbReference type="InterPro" id="IPR007685">
    <property type="entry name" value="RelA_SpoT"/>
</dbReference>
<proteinExistence type="inferred from homology"/>
<organism evidence="11 12">
    <name type="scientific">Marivibrio halodurans</name>
    <dbReference type="NCBI Taxonomy" id="2039722"/>
    <lineage>
        <taxon>Bacteria</taxon>
        <taxon>Pseudomonadati</taxon>
        <taxon>Pseudomonadota</taxon>
        <taxon>Alphaproteobacteria</taxon>
        <taxon>Rhodospirillales</taxon>
        <taxon>Rhodospirillaceae</taxon>
        <taxon>Marivibrio</taxon>
    </lineage>
</organism>
<dbReference type="GO" id="GO:0005886">
    <property type="term" value="C:plasma membrane"/>
    <property type="evidence" value="ECO:0007669"/>
    <property type="project" value="TreeGrafter"/>
</dbReference>
<dbReference type="Gene3D" id="3.10.20.30">
    <property type="match status" value="1"/>
</dbReference>
<dbReference type="GO" id="GO:0008893">
    <property type="term" value="F:guanosine-3',5'-bis(diphosphate) 3'-diphosphatase activity"/>
    <property type="evidence" value="ECO:0007669"/>
    <property type="project" value="TreeGrafter"/>
</dbReference>
<evidence type="ECO:0000313" key="12">
    <source>
        <dbReference type="Proteomes" id="UP000672602"/>
    </source>
</evidence>
<dbReference type="AlphaFoldDB" id="A0A8J7RWB4"/>
<dbReference type="InterPro" id="IPR045600">
    <property type="entry name" value="RelA/SpoT_AH_RIS"/>
</dbReference>
<dbReference type="GO" id="GO:0042594">
    <property type="term" value="P:response to starvation"/>
    <property type="evidence" value="ECO:0007669"/>
    <property type="project" value="TreeGrafter"/>
</dbReference>
<evidence type="ECO:0000313" key="11">
    <source>
        <dbReference type="EMBL" id="MBP5855872.1"/>
    </source>
</evidence>
<dbReference type="SUPFAM" id="SSF109604">
    <property type="entry name" value="HD-domain/PDEase-like"/>
    <property type="match status" value="1"/>
</dbReference>
<gene>
    <name evidence="11" type="ORF">KAJ83_02550</name>
</gene>
<dbReference type="Pfam" id="PF13328">
    <property type="entry name" value="HD_4"/>
    <property type="match status" value="1"/>
</dbReference>
<evidence type="ECO:0000256" key="5">
    <source>
        <dbReference type="ARBA" id="ARBA00048244"/>
    </source>
</evidence>
<evidence type="ECO:0000259" key="9">
    <source>
        <dbReference type="PROSITE" id="PS51831"/>
    </source>
</evidence>
<evidence type="ECO:0000259" key="8">
    <source>
        <dbReference type="PROSITE" id="PS51671"/>
    </source>
</evidence>
<dbReference type="InterPro" id="IPR004811">
    <property type="entry name" value="RelA/Spo_fam"/>
</dbReference>
<evidence type="ECO:0000256" key="6">
    <source>
        <dbReference type="RuleBase" id="RU003847"/>
    </source>
</evidence>
<feature type="region of interest" description="Disordered" evidence="7">
    <location>
        <begin position="549"/>
        <end position="574"/>
    </location>
</feature>
<dbReference type="InterPro" id="IPR006674">
    <property type="entry name" value="HD_domain"/>
</dbReference>
<feature type="domain" description="ACT" evidence="8">
    <location>
        <begin position="647"/>
        <end position="721"/>
    </location>
</feature>